<proteinExistence type="predicted"/>
<keyword evidence="2" id="KW-1185">Reference proteome</keyword>
<dbReference type="AlphaFoldDB" id="A0AAV0Y5H6"/>
<dbReference type="PANTHER" id="PTHR19446">
    <property type="entry name" value="REVERSE TRANSCRIPTASES"/>
    <property type="match status" value="1"/>
</dbReference>
<evidence type="ECO:0008006" key="3">
    <source>
        <dbReference type="Google" id="ProtNLM"/>
    </source>
</evidence>
<sequence>MQESNLFTMEEIVEAGRSLPRAKAPGPDGVPDEVLRVIVQIRPDLLLNTFNECVKTGIFFESWKIATLVLLRKRDKPLDQPSSYTPLCLINSIGKLFERLLKVRITRHLY</sequence>
<protein>
    <recommendedName>
        <fullName evidence="3">Reverse transcriptase</fullName>
    </recommendedName>
</protein>
<evidence type="ECO:0000313" key="2">
    <source>
        <dbReference type="Proteomes" id="UP001160148"/>
    </source>
</evidence>
<dbReference type="Proteomes" id="UP001160148">
    <property type="component" value="Unassembled WGS sequence"/>
</dbReference>
<dbReference type="EMBL" id="CARXXK010001413">
    <property type="protein sequence ID" value="CAI6376028.1"/>
    <property type="molecule type" value="Genomic_DNA"/>
</dbReference>
<reference evidence="1 2" key="1">
    <citation type="submission" date="2023-01" db="EMBL/GenBank/DDBJ databases">
        <authorList>
            <person name="Whitehead M."/>
        </authorList>
    </citation>
    <scope>NUCLEOTIDE SEQUENCE [LARGE SCALE GENOMIC DNA]</scope>
</reference>
<evidence type="ECO:0000313" key="1">
    <source>
        <dbReference type="EMBL" id="CAI6376028.1"/>
    </source>
</evidence>
<comment type="caution">
    <text evidence="1">The sequence shown here is derived from an EMBL/GenBank/DDBJ whole genome shotgun (WGS) entry which is preliminary data.</text>
</comment>
<accession>A0AAV0Y5H6</accession>
<gene>
    <name evidence="1" type="ORF">MEUPH1_LOCUS29452</name>
</gene>
<organism evidence="1 2">
    <name type="scientific">Macrosiphum euphorbiae</name>
    <name type="common">potato aphid</name>
    <dbReference type="NCBI Taxonomy" id="13131"/>
    <lineage>
        <taxon>Eukaryota</taxon>
        <taxon>Metazoa</taxon>
        <taxon>Ecdysozoa</taxon>
        <taxon>Arthropoda</taxon>
        <taxon>Hexapoda</taxon>
        <taxon>Insecta</taxon>
        <taxon>Pterygota</taxon>
        <taxon>Neoptera</taxon>
        <taxon>Paraneoptera</taxon>
        <taxon>Hemiptera</taxon>
        <taxon>Sternorrhyncha</taxon>
        <taxon>Aphidomorpha</taxon>
        <taxon>Aphidoidea</taxon>
        <taxon>Aphididae</taxon>
        <taxon>Macrosiphini</taxon>
        <taxon>Macrosiphum</taxon>
    </lineage>
</organism>
<name>A0AAV0Y5H6_9HEMI</name>